<evidence type="ECO:0000259" key="2">
    <source>
        <dbReference type="Pfam" id="PF01757"/>
    </source>
</evidence>
<feature type="transmembrane region" description="Helical" evidence="1">
    <location>
        <begin position="393"/>
        <end position="417"/>
    </location>
</feature>
<dbReference type="eggNOG" id="ENOG502SHP9">
    <property type="taxonomic scope" value="Eukaryota"/>
</dbReference>
<keyword evidence="1" id="KW-1133">Transmembrane helix</keyword>
<accession>M3D3N8</accession>
<dbReference type="PANTHER" id="PTHR23028">
    <property type="entry name" value="ACETYLTRANSFERASE"/>
    <property type="match status" value="1"/>
</dbReference>
<dbReference type="STRING" id="692275.M3D3N8"/>
<dbReference type="OrthoDB" id="5819582at2759"/>
<feature type="transmembrane region" description="Helical" evidence="1">
    <location>
        <begin position="248"/>
        <end position="266"/>
    </location>
</feature>
<dbReference type="AlphaFoldDB" id="M3D3N8"/>
<feature type="transmembrane region" description="Helical" evidence="1">
    <location>
        <begin position="437"/>
        <end position="459"/>
    </location>
</feature>
<keyword evidence="4" id="KW-1185">Reference proteome</keyword>
<evidence type="ECO:0000313" key="4">
    <source>
        <dbReference type="Proteomes" id="UP000016931"/>
    </source>
</evidence>
<dbReference type="Proteomes" id="UP000016931">
    <property type="component" value="Unassembled WGS sequence"/>
</dbReference>
<name>M3D3N8_SPHMS</name>
<feature type="transmembrane region" description="Helical" evidence="1">
    <location>
        <begin position="471"/>
        <end position="490"/>
    </location>
</feature>
<feature type="transmembrane region" description="Helical" evidence="1">
    <location>
        <begin position="187"/>
        <end position="217"/>
    </location>
</feature>
<dbReference type="InterPro" id="IPR050879">
    <property type="entry name" value="Acyltransferase_3"/>
</dbReference>
<organism evidence="3 4">
    <name type="scientific">Sphaerulina musiva (strain SO2202)</name>
    <name type="common">Poplar stem canker fungus</name>
    <name type="synonym">Septoria musiva</name>
    <dbReference type="NCBI Taxonomy" id="692275"/>
    <lineage>
        <taxon>Eukaryota</taxon>
        <taxon>Fungi</taxon>
        <taxon>Dikarya</taxon>
        <taxon>Ascomycota</taxon>
        <taxon>Pezizomycotina</taxon>
        <taxon>Dothideomycetes</taxon>
        <taxon>Dothideomycetidae</taxon>
        <taxon>Mycosphaerellales</taxon>
        <taxon>Mycosphaerellaceae</taxon>
        <taxon>Sphaerulina</taxon>
    </lineage>
</organism>
<reference evidence="3 4" key="1">
    <citation type="journal article" date="2012" name="PLoS Pathog.">
        <title>Diverse lifestyles and strategies of plant pathogenesis encoded in the genomes of eighteen Dothideomycetes fungi.</title>
        <authorList>
            <person name="Ohm R.A."/>
            <person name="Feau N."/>
            <person name="Henrissat B."/>
            <person name="Schoch C.L."/>
            <person name="Horwitz B.A."/>
            <person name="Barry K.W."/>
            <person name="Condon B.J."/>
            <person name="Copeland A.C."/>
            <person name="Dhillon B."/>
            <person name="Glaser F."/>
            <person name="Hesse C.N."/>
            <person name="Kosti I."/>
            <person name="LaButti K."/>
            <person name="Lindquist E.A."/>
            <person name="Lucas S."/>
            <person name="Salamov A.A."/>
            <person name="Bradshaw R.E."/>
            <person name="Ciuffetti L."/>
            <person name="Hamelin R.C."/>
            <person name="Kema G.H.J."/>
            <person name="Lawrence C."/>
            <person name="Scott J.A."/>
            <person name="Spatafora J.W."/>
            <person name="Turgeon B.G."/>
            <person name="de Wit P.J.G.M."/>
            <person name="Zhong S."/>
            <person name="Goodwin S.B."/>
            <person name="Grigoriev I.V."/>
        </authorList>
    </citation>
    <scope>NUCLEOTIDE SEQUENCE [LARGE SCALE GENOMIC DNA]</scope>
    <source>
        <strain evidence="3 4">SO2202</strain>
    </source>
</reference>
<evidence type="ECO:0000256" key="1">
    <source>
        <dbReference type="SAM" id="Phobius"/>
    </source>
</evidence>
<keyword evidence="1" id="KW-0472">Membrane</keyword>
<feature type="transmembrane region" description="Helical" evidence="1">
    <location>
        <begin position="104"/>
        <end position="124"/>
    </location>
</feature>
<dbReference type="OMA" id="MYIVDGA"/>
<dbReference type="PANTHER" id="PTHR23028:SF125">
    <property type="entry name" value="ACYLTRANSFERASE"/>
    <property type="match status" value="1"/>
</dbReference>
<dbReference type="Pfam" id="PF01757">
    <property type="entry name" value="Acyl_transf_3"/>
    <property type="match status" value="1"/>
</dbReference>
<feature type="transmembrane region" description="Helical" evidence="1">
    <location>
        <begin position="345"/>
        <end position="372"/>
    </location>
</feature>
<dbReference type="GO" id="GO:0016747">
    <property type="term" value="F:acyltransferase activity, transferring groups other than amino-acyl groups"/>
    <property type="evidence" value="ECO:0007669"/>
    <property type="project" value="InterPro"/>
</dbReference>
<feature type="transmembrane region" description="Helical" evidence="1">
    <location>
        <begin position="525"/>
        <end position="545"/>
    </location>
</feature>
<dbReference type="InterPro" id="IPR002656">
    <property type="entry name" value="Acyl_transf_3_dom"/>
</dbReference>
<evidence type="ECO:0000313" key="3">
    <source>
        <dbReference type="EMBL" id="EMF12519.1"/>
    </source>
</evidence>
<dbReference type="RefSeq" id="XP_016760640.1">
    <property type="nucleotide sequence ID" value="XM_016905386.1"/>
</dbReference>
<dbReference type="GeneID" id="27902523"/>
<keyword evidence="1" id="KW-0812">Transmembrane</keyword>
<protein>
    <recommendedName>
        <fullName evidence="2">Acyltransferase 3 domain-containing protein</fullName>
    </recommendedName>
</protein>
<gene>
    <name evidence="3" type="ORF">SEPMUDRAFT_149172</name>
</gene>
<proteinExistence type="predicted"/>
<feature type="transmembrane region" description="Helical" evidence="1">
    <location>
        <begin position="145"/>
        <end position="167"/>
    </location>
</feature>
<feature type="domain" description="Acyltransferase 3" evidence="2">
    <location>
        <begin position="145"/>
        <end position="496"/>
    </location>
</feature>
<dbReference type="HOGENOM" id="CLU_005679_13_3_1"/>
<sequence length="587" mass="67248">MGFHDNGREVARMKEAQLEAGDLEPVRLNLLAQEDEIRQQQQQQDQSRTQRSDNVVRIQDLAAQASARAGEYYERIDPHVQVARKHASRVLGPVAKVLAPAQKAVAPAVAAITPLLGVLAPLASMFRPSFLPKQSAGHRKLRKTAYLDGIRGFAALMVYCLHNQLWAHAFYDGSPALENTFGYDGNYYFAALPFIRTFFSGGHFSVSCFLVLSGYVLSVKPLQLMRQGEYVLLGDNISASLFKRWLRLYLPIIAVTFMIMCTPHLFGIHMSFEPQKTLKDEIWKWYCDCKNMFFIFDTGNRIINDYHPHIWTIPVEFKGSILVYTTCMAVSRMTRDGRLWCMVGLWYYMMYIVDGAYFAMFLGGMMICDLEMRAAEGTLPRWMKALEPMKSTIYYTLFTVSILLGGIPSHSIEVSILKKSPGWYYLSYLKPQAVFDFRWFFLFWAATFLVCSVPHVPWAKRFFETRFCQHLGRISFMLYLMHGPVLWALGDRLYCAVGWTIPGHHILLMPWWVGRFPLPKWGPKGLELSFVLCQMILLPLTMWLAEIMTIVVDDSAIKFTAWLYACFLPEKPSLKAATSQSEEKTNS</sequence>
<dbReference type="EMBL" id="KB456264">
    <property type="protein sequence ID" value="EMF12519.1"/>
    <property type="molecule type" value="Genomic_DNA"/>
</dbReference>